<reference evidence="10" key="1">
    <citation type="submission" date="2022-07" db="EMBL/GenBank/DDBJ databases">
        <title>Phylogenomic reconstructions and comparative analyses of Kickxellomycotina fungi.</title>
        <authorList>
            <person name="Reynolds N.K."/>
            <person name="Stajich J.E."/>
            <person name="Barry K."/>
            <person name="Grigoriev I.V."/>
            <person name="Crous P."/>
            <person name="Smith M.E."/>
        </authorList>
    </citation>
    <scope>NUCLEOTIDE SEQUENCE</scope>
    <source>
        <strain evidence="10">NRRL 1566</strain>
    </source>
</reference>
<proteinExistence type="inferred from homology"/>
<feature type="domain" description="Peptidase M28" evidence="9">
    <location>
        <begin position="302"/>
        <end position="528"/>
    </location>
</feature>
<dbReference type="EMBL" id="JANBUW010000002">
    <property type="protein sequence ID" value="KAJ2852505.1"/>
    <property type="molecule type" value="Genomic_DNA"/>
</dbReference>
<dbReference type="GO" id="GO:0046872">
    <property type="term" value="F:metal ion binding"/>
    <property type="evidence" value="ECO:0007669"/>
    <property type="project" value="UniProtKB-KW"/>
</dbReference>
<evidence type="ECO:0000313" key="11">
    <source>
        <dbReference type="Proteomes" id="UP001139887"/>
    </source>
</evidence>
<dbReference type="OrthoDB" id="10013407at2759"/>
<evidence type="ECO:0000259" key="9">
    <source>
        <dbReference type="Pfam" id="PF04389"/>
    </source>
</evidence>
<gene>
    <name evidence="10" type="ORF">IWW36_000133</name>
</gene>
<evidence type="ECO:0000256" key="1">
    <source>
        <dbReference type="ARBA" id="ARBA00001947"/>
    </source>
</evidence>
<dbReference type="GO" id="GO:0006508">
    <property type="term" value="P:proteolysis"/>
    <property type="evidence" value="ECO:0007669"/>
    <property type="project" value="UniProtKB-KW"/>
</dbReference>
<organism evidence="10 11">
    <name type="scientific">Coemansia brasiliensis</name>
    <dbReference type="NCBI Taxonomy" id="2650707"/>
    <lineage>
        <taxon>Eukaryota</taxon>
        <taxon>Fungi</taxon>
        <taxon>Fungi incertae sedis</taxon>
        <taxon>Zoopagomycota</taxon>
        <taxon>Kickxellomycotina</taxon>
        <taxon>Kickxellomycetes</taxon>
        <taxon>Kickxellales</taxon>
        <taxon>Kickxellaceae</taxon>
        <taxon>Coemansia</taxon>
    </lineage>
</organism>
<dbReference type="AlphaFoldDB" id="A0A9W8IBI6"/>
<dbReference type="PANTHER" id="PTHR12147">
    <property type="entry name" value="METALLOPEPTIDASE M28 FAMILY MEMBER"/>
    <property type="match status" value="1"/>
</dbReference>
<evidence type="ECO:0000256" key="4">
    <source>
        <dbReference type="ARBA" id="ARBA00022801"/>
    </source>
</evidence>
<protein>
    <recommendedName>
        <fullName evidence="6">Peptide hydrolase</fullName>
        <ecNumber evidence="6">3.4.-.-</ecNumber>
    </recommendedName>
</protein>
<name>A0A9W8IBI6_9FUNG</name>
<dbReference type="Proteomes" id="UP001139887">
    <property type="component" value="Unassembled WGS sequence"/>
</dbReference>
<evidence type="ECO:0000256" key="7">
    <source>
        <dbReference type="SAM" id="MobiDB-lite"/>
    </source>
</evidence>
<evidence type="ECO:0000256" key="3">
    <source>
        <dbReference type="ARBA" id="ARBA00022670"/>
    </source>
</evidence>
<comment type="cofactor">
    <cofactor evidence="1">
        <name>Zn(2+)</name>
        <dbReference type="ChEBI" id="CHEBI:29105"/>
    </cofactor>
</comment>
<comment type="caution">
    <text evidence="10">The sequence shown here is derived from an EMBL/GenBank/DDBJ whole genome shotgun (WGS) entry which is preliminary data.</text>
</comment>
<feature type="transmembrane region" description="Helical" evidence="8">
    <location>
        <begin position="53"/>
        <end position="73"/>
    </location>
</feature>
<accession>A0A9W8IBI6</accession>
<dbReference type="Gene3D" id="3.40.630.10">
    <property type="entry name" value="Zn peptidases"/>
    <property type="match status" value="1"/>
</dbReference>
<keyword evidence="8" id="KW-0812">Transmembrane</keyword>
<evidence type="ECO:0000256" key="6">
    <source>
        <dbReference type="RuleBase" id="RU361240"/>
    </source>
</evidence>
<keyword evidence="4 6" id="KW-0378">Hydrolase</keyword>
<dbReference type="GO" id="GO:0008235">
    <property type="term" value="F:metalloexopeptidase activity"/>
    <property type="evidence" value="ECO:0007669"/>
    <property type="project" value="InterPro"/>
</dbReference>
<dbReference type="InterPro" id="IPR007484">
    <property type="entry name" value="Peptidase_M28"/>
</dbReference>
<dbReference type="SUPFAM" id="SSF53187">
    <property type="entry name" value="Zn-dependent exopeptidases"/>
    <property type="match status" value="1"/>
</dbReference>
<dbReference type="InterPro" id="IPR045175">
    <property type="entry name" value="M28_fam"/>
</dbReference>
<keyword evidence="8" id="KW-0472">Membrane</keyword>
<evidence type="ECO:0000256" key="2">
    <source>
        <dbReference type="ARBA" id="ARBA00005634"/>
    </source>
</evidence>
<keyword evidence="3 6" id="KW-0645">Protease</keyword>
<feature type="region of interest" description="Disordered" evidence="7">
    <location>
        <begin position="1"/>
        <end position="22"/>
    </location>
</feature>
<sequence length="550" mass="60685">MASNEQQPLLEASRARSRSHASVASNLNNSRHYHINNSDSSASTWWASRSRDVLSLFTILLLLGAGLGIWVYGTLPTSDHDEHPHEYALSTDRIREHLSHFLQIAQKHNNSRSVIHGHQASADYVVSQLQAYGDCDVHLQHFKSPVWTVNQVPKLRVKGPVHINYLHETDFDVLRYGGIGANITNAPAQIVADGGCIAERIGNIQDKVAIVMASSQQCTIFESAFLLEQLGARAVIFVRSPKYKRPSYARVRLTDWKEGDPLMTIPVLSVTHSVGQLLQSTAKGLRVDIETDTSIQVVKTFNVICVGRTGDRDNTIVVGSHLDSVAAGPGINDNGSGSASVLEIQLTLAKIKFAPRNRLVFAWWGAEEDGLLGSRHFARVLAHGWKNQWTHNETINVEWPEIALNLNFDMLASPNYISLVHNGTDAPVKARTGSQQIQRVFENYFARHSYTYQVTDMLGGSDFLPFIQNGVPAGGVLTGANEIKSIEEREEHGGLAHAALDTCYHRDCDTLLNINMEALHKMSRAAMYAISLLASTADLRGYLAGNLNPY</sequence>
<evidence type="ECO:0000313" key="10">
    <source>
        <dbReference type="EMBL" id="KAJ2852505.1"/>
    </source>
</evidence>
<dbReference type="PANTHER" id="PTHR12147:SF26">
    <property type="entry name" value="PEPTIDASE M28 DOMAIN-CONTAINING PROTEIN"/>
    <property type="match status" value="1"/>
</dbReference>
<dbReference type="EC" id="3.4.-.-" evidence="6"/>
<evidence type="ECO:0000256" key="5">
    <source>
        <dbReference type="ARBA" id="ARBA00022833"/>
    </source>
</evidence>
<keyword evidence="5 6" id="KW-0862">Zinc</keyword>
<dbReference type="Pfam" id="PF04389">
    <property type="entry name" value="Peptidase_M28"/>
    <property type="match status" value="1"/>
</dbReference>
<keyword evidence="11" id="KW-1185">Reference proteome</keyword>
<evidence type="ECO:0000256" key="8">
    <source>
        <dbReference type="SAM" id="Phobius"/>
    </source>
</evidence>
<keyword evidence="6" id="KW-0479">Metal-binding</keyword>
<comment type="similarity">
    <text evidence="2">Belongs to the peptidase M28 family. M28B subfamily.</text>
</comment>
<keyword evidence="8" id="KW-1133">Transmembrane helix</keyword>